<evidence type="ECO:0000313" key="6">
    <source>
        <dbReference type="EMBL" id="QDT15944.1"/>
    </source>
</evidence>
<dbReference type="EMBL" id="CP036265">
    <property type="protein sequence ID" value="QDT15944.1"/>
    <property type="molecule type" value="Genomic_DNA"/>
</dbReference>
<dbReference type="PROSITE" id="PS00886">
    <property type="entry name" value="ILVD_EDD_1"/>
    <property type="match status" value="1"/>
</dbReference>
<dbReference type="KEGG" id="acaf:CA12_20420"/>
<dbReference type="GO" id="GO:0004160">
    <property type="term" value="F:dihydroxy-acid dehydratase activity"/>
    <property type="evidence" value="ECO:0007669"/>
    <property type="project" value="UniProtKB-EC"/>
</dbReference>
<evidence type="ECO:0000313" key="7">
    <source>
        <dbReference type="Proteomes" id="UP000318741"/>
    </source>
</evidence>
<dbReference type="Gene3D" id="3.50.30.80">
    <property type="entry name" value="IlvD/EDD C-terminal domain-like"/>
    <property type="match status" value="1"/>
</dbReference>
<dbReference type="OrthoDB" id="9807077at2"/>
<protein>
    <submittedName>
        <fullName evidence="6">Dihydroxy-acid dehydratase</fullName>
        <ecNumber evidence="6">4.2.1.9</ecNumber>
    </submittedName>
</protein>
<dbReference type="Pfam" id="PF00920">
    <property type="entry name" value="ILVD_EDD_N"/>
    <property type="match status" value="1"/>
</dbReference>
<dbReference type="GO" id="GO:0009082">
    <property type="term" value="P:branched-chain amino acid biosynthetic process"/>
    <property type="evidence" value="ECO:0007669"/>
    <property type="project" value="TreeGrafter"/>
</dbReference>
<feature type="region of interest" description="Disordered" evidence="3">
    <location>
        <begin position="1"/>
        <end position="23"/>
    </location>
</feature>
<evidence type="ECO:0000256" key="3">
    <source>
        <dbReference type="SAM" id="MobiDB-lite"/>
    </source>
</evidence>
<accession>A0A517P9A1</accession>
<keyword evidence="7" id="KW-1185">Reference proteome</keyword>
<name>A0A517P9A1_9PLAN</name>
<feature type="domain" description="Dihydroxy-acid/6-phosphogluconate dehydratase C-terminal" evidence="5">
    <location>
        <begin position="382"/>
        <end position="568"/>
    </location>
</feature>
<dbReference type="SUPFAM" id="SSF52016">
    <property type="entry name" value="LeuD/IlvD-like"/>
    <property type="match status" value="1"/>
</dbReference>
<dbReference type="PANTHER" id="PTHR21000">
    <property type="entry name" value="DIHYDROXY-ACID DEHYDRATASE DAD"/>
    <property type="match status" value="1"/>
</dbReference>
<evidence type="ECO:0000256" key="2">
    <source>
        <dbReference type="ARBA" id="ARBA00023239"/>
    </source>
</evidence>
<dbReference type="InterPro" id="IPR056740">
    <property type="entry name" value="ILV_EDD_C"/>
</dbReference>
<dbReference type="InterPro" id="IPR020558">
    <property type="entry name" value="DiOHA_6PGluconate_deHydtase_CS"/>
</dbReference>
<evidence type="ECO:0000256" key="1">
    <source>
        <dbReference type="ARBA" id="ARBA00006486"/>
    </source>
</evidence>
<dbReference type="Proteomes" id="UP000318741">
    <property type="component" value="Chromosome"/>
</dbReference>
<keyword evidence="2 6" id="KW-0456">Lyase</keyword>
<dbReference type="Pfam" id="PF24877">
    <property type="entry name" value="ILV_EDD_C"/>
    <property type="match status" value="1"/>
</dbReference>
<feature type="compositionally biased region" description="Low complexity" evidence="3">
    <location>
        <begin position="1"/>
        <end position="18"/>
    </location>
</feature>
<dbReference type="RefSeq" id="WP_145358836.1">
    <property type="nucleotide sequence ID" value="NZ_CP036265.1"/>
</dbReference>
<dbReference type="InterPro" id="IPR042096">
    <property type="entry name" value="Dihydro-acid_dehy_C"/>
</dbReference>
<evidence type="ECO:0000259" key="5">
    <source>
        <dbReference type="Pfam" id="PF24877"/>
    </source>
</evidence>
<dbReference type="InterPro" id="IPR000581">
    <property type="entry name" value="ILV_EDD_N"/>
</dbReference>
<proteinExistence type="inferred from homology"/>
<feature type="domain" description="Dihydroxy-acid/6-phosphogluconate dehydratase N-terminal" evidence="4">
    <location>
        <begin position="50"/>
        <end position="367"/>
    </location>
</feature>
<sequence length="575" mass="59261">MPDSVSSPPASPQAASASLNRNSRELTRGWQKGVTAFYYGLGMSDADFDRPQIGVGTPLLDGNLCNLHAHQLAGWVREGCEEAGLLAFAFGTPAVSDNITQGHAGGRASLPSRNAIANAAEMVCSAHRYDGLVGLHCCDKNGPGFAMALARLNDHGLIVSGGSILPGNHCGRDTTILDVYDCQAKAQQGSMSQEDADAVIRTACPGAGGCGINASFNTWAVACEAMGLSVPYSASNPAVGPEKEAECKAVGAVMANLLRLDLRPRDILTKAALENGMRSLCASGGSTNGVLHLLALAAEAGVDFTLTDIQRICRETPVLAAFAPRGAGTMLDLHKLGGTPVLLKHMLNCGLLDGECVTVTGRTLAENHAEIALPPVGPEEFLRPPEAPLNAAADLQICFGNLAPGGVVFKVSSLKEPRFRGRALVFEEAKAVADAAAAGRVTPGTVVVLRGLGPIAAGMPEVLVASAALSTPELDGKVAFLSDTRVSGVSHGAIGVHCAPEAAAGGPIGLVEDGDEIAFDLTAGTLTWAVSEEEAARRRAALPPRAITHDRRYLAEFAATVSGADRGCVGKALTF</sequence>
<dbReference type="SUPFAM" id="SSF143975">
    <property type="entry name" value="IlvD/EDD N-terminal domain-like"/>
    <property type="match status" value="1"/>
</dbReference>
<reference evidence="6 7" key="1">
    <citation type="submission" date="2019-02" db="EMBL/GenBank/DDBJ databases">
        <title>Deep-cultivation of Planctomycetes and their phenomic and genomic characterization uncovers novel biology.</title>
        <authorList>
            <person name="Wiegand S."/>
            <person name="Jogler M."/>
            <person name="Boedeker C."/>
            <person name="Pinto D."/>
            <person name="Vollmers J."/>
            <person name="Rivas-Marin E."/>
            <person name="Kohn T."/>
            <person name="Peeters S.H."/>
            <person name="Heuer A."/>
            <person name="Rast P."/>
            <person name="Oberbeckmann S."/>
            <person name="Bunk B."/>
            <person name="Jeske O."/>
            <person name="Meyerdierks A."/>
            <person name="Storesund J.E."/>
            <person name="Kallscheuer N."/>
            <person name="Luecker S."/>
            <person name="Lage O.M."/>
            <person name="Pohl T."/>
            <person name="Merkel B.J."/>
            <person name="Hornburger P."/>
            <person name="Mueller R.-W."/>
            <person name="Bruemmer F."/>
            <person name="Labrenz M."/>
            <person name="Spormann A.M."/>
            <person name="Op den Camp H."/>
            <person name="Overmann J."/>
            <person name="Amann R."/>
            <person name="Jetten M.S.M."/>
            <person name="Mascher T."/>
            <person name="Medema M.H."/>
            <person name="Devos D.P."/>
            <person name="Kaster A.-K."/>
            <person name="Ovreas L."/>
            <person name="Rohde M."/>
            <person name="Galperin M.Y."/>
            <person name="Jogler C."/>
        </authorList>
    </citation>
    <scope>NUCLEOTIDE SEQUENCE [LARGE SCALE GENOMIC DNA]</scope>
    <source>
        <strain evidence="6 7">CA12</strain>
    </source>
</reference>
<dbReference type="PANTHER" id="PTHR21000:SF5">
    <property type="entry name" value="DIHYDROXY-ACID DEHYDRATASE, MITOCHONDRIAL"/>
    <property type="match status" value="1"/>
</dbReference>
<dbReference type="EC" id="4.2.1.9" evidence="6"/>
<dbReference type="AlphaFoldDB" id="A0A517P9A1"/>
<gene>
    <name evidence="6" type="primary">ilvD_2</name>
    <name evidence="6" type="ORF">CA12_20420</name>
</gene>
<comment type="similarity">
    <text evidence="1">Belongs to the IlvD/Edd family.</text>
</comment>
<organism evidence="6 7">
    <name type="scientific">Alienimonas californiensis</name>
    <dbReference type="NCBI Taxonomy" id="2527989"/>
    <lineage>
        <taxon>Bacteria</taxon>
        <taxon>Pseudomonadati</taxon>
        <taxon>Planctomycetota</taxon>
        <taxon>Planctomycetia</taxon>
        <taxon>Planctomycetales</taxon>
        <taxon>Planctomycetaceae</taxon>
        <taxon>Alienimonas</taxon>
    </lineage>
</organism>
<evidence type="ECO:0000259" key="4">
    <source>
        <dbReference type="Pfam" id="PF00920"/>
    </source>
</evidence>
<dbReference type="InterPro" id="IPR037237">
    <property type="entry name" value="IlvD/EDD_N"/>
</dbReference>
<dbReference type="InterPro" id="IPR050165">
    <property type="entry name" value="DHAD_IlvD/Edd"/>
</dbReference>